<comment type="caution">
    <text evidence="2">The sequence shown here is derived from an EMBL/GenBank/DDBJ whole genome shotgun (WGS) entry which is preliminary data.</text>
</comment>
<evidence type="ECO:0000313" key="2">
    <source>
        <dbReference type="EMBL" id="GIY94701.1"/>
    </source>
</evidence>
<dbReference type="AlphaFoldDB" id="A0AAV4XHQ1"/>
<evidence type="ECO:0000313" key="3">
    <source>
        <dbReference type="Proteomes" id="UP001054945"/>
    </source>
</evidence>
<keyword evidence="1" id="KW-1133">Transmembrane helix</keyword>
<organism evidence="2 3">
    <name type="scientific">Caerostris extrusa</name>
    <name type="common">Bark spider</name>
    <name type="synonym">Caerostris bankana</name>
    <dbReference type="NCBI Taxonomy" id="172846"/>
    <lineage>
        <taxon>Eukaryota</taxon>
        <taxon>Metazoa</taxon>
        <taxon>Ecdysozoa</taxon>
        <taxon>Arthropoda</taxon>
        <taxon>Chelicerata</taxon>
        <taxon>Arachnida</taxon>
        <taxon>Araneae</taxon>
        <taxon>Araneomorphae</taxon>
        <taxon>Entelegynae</taxon>
        <taxon>Araneoidea</taxon>
        <taxon>Araneidae</taxon>
        <taxon>Caerostris</taxon>
    </lineage>
</organism>
<sequence length="96" mass="11257">MDKNKSPKQCFDKQNPKQCFDINSEREHLRYVKSKAELLFRVTKTLPSGLIERTQFRGTADPGTQKYRIRMPPPYFINATKIGFLILYAGETFLKR</sequence>
<keyword evidence="3" id="KW-1185">Reference proteome</keyword>
<feature type="transmembrane region" description="Helical" evidence="1">
    <location>
        <begin position="75"/>
        <end position="94"/>
    </location>
</feature>
<dbReference type="EMBL" id="BPLR01017816">
    <property type="protein sequence ID" value="GIY94701.1"/>
    <property type="molecule type" value="Genomic_DNA"/>
</dbReference>
<protein>
    <submittedName>
        <fullName evidence="2">Uncharacterized protein</fullName>
    </submittedName>
</protein>
<gene>
    <name evidence="2" type="ORF">CEXT_285281</name>
</gene>
<evidence type="ECO:0000256" key="1">
    <source>
        <dbReference type="SAM" id="Phobius"/>
    </source>
</evidence>
<keyword evidence="1" id="KW-0472">Membrane</keyword>
<name>A0AAV4XHQ1_CAEEX</name>
<keyword evidence="1" id="KW-0812">Transmembrane</keyword>
<reference evidence="2 3" key="1">
    <citation type="submission" date="2021-06" db="EMBL/GenBank/DDBJ databases">
        <title>Caerostris extrusa draft genome.</title>
        <authorList>
            <person name="Kono N."/>
            <person name="Arakawa K."/>
        </authorList>
    </citation>
    <scope>NUCLEOTIDE SEQUENCE [LARGE SCALE GENOMIC DNA]</scope>
</reference>
<proteinExistence type="predicted"/>
<accession>A0AAV4XHQ1</accession>
<dbReference type="Proteomes" id="UP001054945">
    <property type="component" value="Unassembled WGS sequence"/>
</dbReference>